<dbReference type="SUPFAM" id="SSF69737">
    <property type="entry name" value="Urease metallochaperone UreE, C-terminal domain"/>
    <property type="match status" value="1"/>
</dbReference>
<feature type="domain" description="UreE urease accessory N-terminal" evidence="7">
    <location>
        <begin position="1"/>
        <end position="64"/>
    </location>
</feature>
<feature type="compositionally biased region" description="Basic and acidic residues" evidence="6">
    <location>
        <begin position="146"/>
        <end position="184"/>
    </location>
</feature>
<dbReference type="Proteomes" id="UP000316416">
    <property type="component" value="Chromosome"/>
</dbReference>
<name>A0ABX6VAF8_9GAMM</name>
<organism evidence="8 9">
    <name type="scientific">Shewanella eurypsychrophilus</name>
    <dbReference type="NCBI Taxonomy" id="2593656"/>
    <lineage>
        <taxon>Bacteria</taxon>
        <taxon>Pseudomonadati</taxon>
        <taxon>Pseudomonadota</taxon>
        <taxon>Gammaproteobacteria</taxon>
        <taxon>Alteromonadales</taxon>
        <taxon>Shewanellaceae</taxon>
        <taxon>Shewanella</taxon>
    </lineage>
</organism>
<evidence type="ECO:0000256" key="2">
    <source>
        <dbReference type="ARBA" id="ARBA00022490"/>
    </source>
</evidence>
<keyword evidence="2 5" id="KW-0963">Cytoplasm</keyword>
<evidence type="ECO:0000256" key="3">
    <source>
        <dbReference type="ARBA" id="ARBA00022596"/>
    </source>
</evidence>
<dbReference type="CDD" id="cd00571">
    <property type="entry name" value="UreE"/>
    <property type="match status" value="1"/>
</dbReference>
<keyword evidence="4 5" id="KW-0143">Chaperone</keyword>
<dbReference type="Pfam" id="PF05194">
    <property type="entry name" value="UreE_C"/>
    <property type="match status" value="1"/>
</dbReference>
<feature type="region of interest" description="Disordered" evidence="6">
    <location>
        <begin position="135"/>
        <end position="184"/>
    </location>
</feature>
<evidence type="ECO:0000259" key="7">
    <source>
        <dbReference type="SMART" id="SM00988"/>
    </source>
</evidence>
<comment type="subcellular location">
    <subcellularLocation>
        <location evidence="1 5">Cytoplasm</location>
    </subcellularLocation>
</comment>
<dbReference type="InterPro" id="IPR004029">
    <property type="entry name" value="UreE_N"/>
</dbReference>
<evidence type="ECO:0000256" key="4">
    <source>
        <dbReference type="ARBA" id="ARBA00023186"/>
    </source>
</evidence>
<dbReference type="PIRSF" id="PIRSF036402">
    <property type="entry name" value="Ureas_acces_UreE"/>
    <property type="match status" value="1"/>
</dbReference>
<dbReference type="SUPFAM" id="SSF69287">
    <property type="entry name" value="Urease metallochaperone UreE, N-terminal domain"/>
    <property type="match status" value="1"/>
</dbReference>
<reference evidence="8" key="1">
    <citation type="submission" date="2021-07" db="EMBL/GenBank/DDBJ databases">
        <title>Shewanella sp. YLB-07 whole genome sequence.</title>
        <authorList>
            <person name="Yu L."/>
        </authorList>
    </citation>
    <scope>NUCLEOTIDE SEQUENCE</scope>
    <source>
        <strain evidence="8">YLB-08</strain>
    </source>
</reference>
<dbReference type="EMBL" id="CP045503">
    <property type="protein sequence ID" value="QPG59430.1"/>
    <property type="molecule type" value="Genomic_DNA"/>
</dbReference>
<dbReference type="RefSeq" id="WP_142871480.1">
    <property type="nucleotide sequence ID" value="NZ_CP045503.2"/>
</dbReference>
<dbReference type="Gene3D" id="2.60.260.20">
    <property type="entry name" value="Urease metallochaperone UreE, N-terminal domain"/>
    <property type="match status" value="1"/>
</dbReference>
<comment type="function">
    <text evidence="5">Involved in urease metallocenter assembly. Binds nickel. Probably functions as a nickel donor during metallocenter assembly.</text>
</comment>
<gene>
    <name evidence="5 8" type="primary">ureE</name>
    <name evidence="8" type="ORF">FM038_020085</name>
</gene>
<dbReference type="Gene3D" id="3.30.70.790">
    <property type="entry name" value="UreE, C-terminal domain"/>
    <property type="match status" value="1"/>
</dbReference>
<comment type="similarity">
    <text evidence="5">Belongs to the UreE family.</text>
</comment>
<dbReference type="SMART" id="SM00988">
    <property type="entry name" value="UreE_N"/>
    <property type="match status" value="1"/>
</dbReference>
<evidence type="ECO:0000313" key="9">
    <source>
        <dbReference type="Proteomes" id="UP000316416"/>
    </source>
</evidence>
<accession>A0ABX6VAF8</accession>
<dbReference type="InterPro" id="IPR007864">
    <property type="entry name" value="UreE_C_dom"/>
</dbReference>
<dbReference type="Pfam" id="PF02814">
    <property type="entry name" value="UreE_N"/>
    <property type="match status" value="1"/>
</dbReference>
<evidence type="ECO:0000256" key="1">
    <source>
        <dbReference type="ARBA" id="ARBA00004496"/>
    </source>
</evidence>
<proteinExistence type="inferred from homology"/>
<sequence>MIKLTQILTEASHVDARICLTMVQRTKSRLRAVLEDGRDTGLLLPRGHILHHGSLLSTDDGFVVEVVAAKEQVSTARSDDPTLFAKGCYHLGNRHVPLQVEAGWCRFQHDYVLDEMLIGLGLQVTVEHAAFQPEPGAYGGTTGGHSHGESYDSSLEKAGSEHSHDHSYAHQPVHSDDDSHKHEH</sequence>
<dbReference type="NCBIfam" id="NF009751">
    <property type="entry name" value="PRK13261.1-1"/>
    <property type="match status" value="1"/>
</dbReference>
<protein>
    <recommendedName>
        <fullName evidence="5">Urease accessory protein UreE</fullName>
    </recommendedName>
</protein>
<dbReference type="HAMAP" id="MF_00822">
    <property type="entry name" value="UreE"/>
    <property type="match status" value="1"/>
</dbReference>
<evidence type="ECO:0000256" key="6">
    <source>
        <dbReference type="SAM" id="MobiDB-lite"/>
    </source>
</evidence>
<dbReference type="InterPro" id="IPR036118">
    <property type="entry name" value="UreE_N_sf"/>
</dbReference>
<evidence type="ECO:0000256" key="5">
    <source>
        <dbReference type="HAMAP-Rule" id="MF_00822"/>
    </source>
</evidence>
<keyword evidence="3 5" id="KW-0533">Nickel</keyword>
<keyword evidence="9" id="KW-1185">Reference proteome</keyword>
<evidence type="ECO:0000313" key="8">
    <source>
        <dbReference type="EMBL" id="QPG59430.1"/>
    </source>
</evidence>
<dbReference type="InterPro" id="IPR012406">
    <property type="entry name" value="UreE"/>
</dbReference>